<gene>
    <name evidence="1" type="ORF">KIL84_013313</name>
</gene>
<evidence type="ECO:0000313" key="2">
    <source>
        <dbReference type="Proteomes" id="UP000827986"/>
    </source>
</evidence>
<comment type="caution">
    <text evidence="1">The sequence shown here is derived from an EMBL/GenBank/DDBJ whole genome shotgun (WGS) entry which is preliminary data.</text>
</comment>
<proteinExistence type="predicted"/>
<dbReference type="Proteomes" id="UP000827986">
    <property type="component" value="Unassembled WGS sequence"/>
</dbReference>
<dbReference type="AlphaFoldDB" id="A0A9D3WXT5"/>
<evidence type="ECO:0000313" key="1">
    <source>
        <dbReference type="EMBL" id="KAH1168723.1"/>
    </source>
</evidence>
<dbReference type="EMBL" id="JAHDVG010000485">
    <property type="protein sequence ID" value="KAH1168723.1"/>
    <property type="molecule type" value="Genomic_DNA"/>
</dbReference>
<protein>
    <submittedName>
        <fullName evidence="1">Uncharacterized protein</fullName>
    </submittedName>
</protein>
<reference evidence="1" key="1">
    <citation type="submission" date="2021-09" db="EMBL/GenBank/DDBJ databases">
        <title>The genome of Mauremys mutica provides insights into the evolution of semi-aquatic lifestyle.</title>
        <authorList>
            <person name="Gong S."/>
            <person name="Gao Y."/>
        </authorList>
    </citation>
    <scope>NUCLEOTIDE SEQUENCE</scope>
    <source>
        <strain evidence="1">MM-2020</strain>
        <tissue evidence="1">Muscle</tissue>
    </source>
</reference>
<accession>A0A9D3WXT5</accession>
<organism evidence="1 2">
    <name type="scientific">Mauremys mutica</name>
    <name type="common">yellowpond turtle</name>
    <dbReference type="NCBI Taxonomy" id="74926"/>
    <lineage>
        <taxon>Eukaryota</taxon>
        <taxon>Metazoa</taxon>
        <taxon>Chordata</taxon>
        <taxon>Craniata</taxon>
        <taxon>Vertebrata</taxon>
        <taxon>Euteleostomi</taxon>
        <taxon>Archelosauria</taxon>
        <taxon>Testudinata</taxon>
        <taxon>Testudines</taxon>
        <taxon>Cryptodira</taxon>
        <taxon>Durocryptodira</taxon>
        <taxon>Testudinoidea</taxon>
        <taxon>Geoemydidae</taxon>
        <taxon>Geoemydinae</taxon>
        <taxon>Mauremys</taxon>
    </lineage>
</organism>
<name>A0A9D3WXT5_9SAUR</name>
<sequence length="107" mass="12479">MCLVYLSFYFIYLRMHKYHTLGIIAGHILNGLPVLTHNKIVSLFTNKTKFFNPFRCQEVFDVFTFKVTRFLTSFEDTLPAAGICLVSFLVRNKRKNLHPLCAKFAQL</sequence>
<keyword evidence="2" id="KW-1185">Reference proteome</keyword>